<reference evidence="1" key="2">
    <citation type="journal article" date="2015" name="Fish Shellfish Immunol.">
        <title>Early steps in the European eel (Anguilla anguilla)-Vibrio vulnificus interaction in the gills: Role of the RtxA13 toxin.</title>
        <authorList>
            <person name="Callol A."/>
            <person name="Pajuelo D."/>
            <person name="Ebbesson L."/>
            <person name="Teles M."/>
            <person name="MacKenzie S."/>
            <person name="Amaro C."/>
        </authorList>
    </citation>
    <scope>NUCLEOTIDE SEQUENCE</scope>
</reference>
<evidence type="ECO:0000313" key="1">
    <source>
        <dbReference type="EMBL" id="JAH78414.1"/>
    </source>
</evidence>
<protein>
    <submittedName>
        <fullName evidence="1">Uncharacterized protein</fullName>
    </submittedName>
</protein>
<proteinExistence type="predicted"/>
<dbReference type="EMBL" id="GBXM01030163">
    <property type="protein sequence ID" value="JAH78414.1"/>
    <property type="molecule type" value="Transcribed_RNA"/>
</dbReference>
<name>A0A0E9VJV7_ANGAN</name>
<reference evidence="1" key="1">
    <citation type="submission" date="2014-11" db="EMBL/GenBank/DDBJ databases">
        <authorList>
            <person name="Amaro Gonzalez C."/>
        </authorList>
    </citation>
    <scope>NUCLEOTIDE SEQUENCE</scope>
</reference>
<organism evidence="1">
    <name type="scientific">Anguilla anguilla</name>
    <name type="common">European freshwater eel</name>
    <name type="synonym">Muraena anguilla</name>
    <dbReference type="NCBI Taxonomy" id="7936"/>
    <lineage>
        <taxon>Eukaryota</taxon>
        <taxon>Metazoa</taxon>
        <taxon>Chordata</taxon>
        <taxon>Craniata</taxon>
        <taxon>Vertebrata</taxon>
        <taxon>Euteleostomi</taxon>
        <taxon>Actinopterygii</taxon>
        <taxon>Neopterygii</taxon>
        <taxon>Teleostei</taxon>
        <taxon>Anguilliformes</taxon>
        <taxon>Anguillidae</taxon>
        <taxon>Anguilla</taxon>
    </lineage>
</organism>
<sequence length="24" mass="2631">MLLKHVNPDNTSLIKSPVLAAQLQ</sequence>
<dbReference type="AlphaFoldDB" id="A0A0E9VJV7"/>
<accession>A0A0E9VJV7</accession>